<comment type="caution">
    <text evidence="2">The sequence shown here is derived from an EMBL/GenBank/DDBJ whole genome shotgun (WGS) entry which is preliminary data.</text>
</comment>
<reference evidence="2 3" key="1">
    <citation type="submission" date="2014-12" db="EMBL/GenBank/DDBJ databases">
        <title>Denitrispirillum autotrophicum gen. nov., sp. nov., Denitrifying, Facultatively Autotrophic Bacteria Isolated from Rice Paddy Soil.</title>
        <authorList>
            <person name="Ishii S."/>
            <person name="Ashida N."/>
            <person name="Ohno H."/>
            <person name="Otsuka S."/>
            <person name="Yokota A."/>
            <person name="Senoo K."/>
        </authorList>
    </citation>
    <scope>NUCLEOTIDE SEQUENCE [LARGE SCALE GENOMIC DNA]</scope>
    <source>
        <strain evidence="2 3">TSA66</strain>
    </source>
</reference>
<dbReference type="SUPFAM" id="SSF54862">
    <property type="entry name" value="4Fe-4S ferredoxins"/>
    <property type="match status" value="1"/>
</dbReference>
<organism evidence="2 3">
    <name type="scientific">Noviherbaspirillum autotrophicum</name>
    <dbReference type="NCBI Taxonomy" id="709839"/>
    <lineage>
        <taxon>Bacteria</taxon>
        <taxon>Pseudomonadati</taxon>
        <taxon>Pseudomonadota</taxon>
        <taxon>Betaproteobacteria</taxon>
        <taxon>Burkholderiales</taxon>
        <taxon>Oxalobacteraceae</taxon>
        <taxon>Noviherbaspirillum</taxon>
    </lineage>
</organism>
<evidence type="ECO:0000259" key="1">
    <source>
        <dbReference type="PROSITE" id="PS51379"/>
    </source>
</evidence>
<sequence>MENFQTFNPTLLDSVGLNRQAVFDIDALPADVAASLAASCTPGRAYRQLILIAHAGRKLWQSVTAAGIASEDPIDDFTVKTVNQWFAGSLAQHTYEIIYPGSQAIGLQRLGQLAGWHHASPFMMGIDSEWGSWYAYRALVLADTRFEPTSPIHGAHPCGECAHRICVASCPAGALDAEKFDLAKCVNYRKREGSRCKETCLARISCPVGSSHRYSDEQIRHTYLGSMRAIERYY</sequence>
<evidence type="ECO:0000313" key="3">
    <source>
        <dbReference type="Proteomes" id="UP000031572"/>
    </source>
</evidence>
<dbReference type="STRING" id="709839.TSA66_01405"/>
<gene>
    <name evidence="2" type="ORF">TSA66_01405</name>
</gene>
<protein>
    <recommendedName>
        <fullName evidence="1">4Fe-4S ferredoxin-type domain-containing protein</fullName>
    </recommendedName>
</protein>
<dbReference type="PROSITE" id="PS51379">
    <property type="entry name" value="4FE4S_FER_2"/>
    <property type="match status" value="1"/>
</dbReference>
<dbReference type="Proteomes" id="UP000031572">
    <property type="component" value="Unassembled WGS sequence"/>
</dbReference>
<evidence type="ECO:0000313" key="2">
    <source>
        <dbReference type="EMBL" id="KIF79793.1"/>
    </source>
</evidence>
<accession>A0A0C1XYD8</accession>
<dbReference type="EMBL" id="JWJG01000028">
    <property type="protein sequence ID" value="KIF79793.1"/>
    <property type="molecule type" value="Genomic_DNA"/>
</dbReference>
<feature type="domain" description="4Fe-4S ferredoxin-type" evidence="1">
    <location>
        <begin position="149"/>
        <end position="180"/>
    </location>
</feature>
<proteinExistence type="predicted"/>
<dbReference type="InterPro" id="IPR017896">
    <property type="entry name" value="4Fe4S_Fe-S-bd"/>
</dbReference>
<keyword evidence="3" id="KW-1185">Reference proteome</keyword>
<dbReference type="AlphaFoldDB" id="A0A0C1XYD8"/>
<name>A0A0C1XYD8_9BURK</name>